<dbReference type="InterPro" id="IPR022343">
    <property type="entry name" value="GCR1-cAMP_receptor"/>
</dbReference>
<organism evidence="6 7">
    <name type="scientific">Albula glossodonta</name>
    <name type="common">roundjaw bonefish</name>
    <dbReference type="NCBI Taxonomy" id="121402"/>
    <lineage>
        <taxon>Eukaryota</taxon>
        <taxon>Metazoa</taxon>
        <taxon>Chordata</taxon>
        <taxon>Craniata</taxon>
        <taxon>Vertebrata</taxon>
        <taxon>Euteleostomi</taxon>
        <taxon>Actinopterygii</taxon>
        <taxon>Neopterygii</taxon>
        <taxon>Teleostei</taxon>
        <taxon>Albuliformes</taxon>
        <taxon>Albulidae</taxon>
        <taxon>Albula</taxon>
    </lineage>
</organism>
<name>A0A8T2NQ95_9TELE</name>
<dbReference type="Gene3D" id="1.20.1070.10">
    <property type="entry name" value="Rhodopsin 7-helix transmembrane proteins"/>
    <property type="match status" value="1"/>
</dbReference>
<feature type="transmembrane region" description="Helical" evidence="5">
    <location>
        <begin position="176"/>
        <end position="199"/>
    </location>
</feature>
<feature type="transmembrane region" description="Helical" evidence="5">
    <location>
        <begin position="248"/>
        <end position="271"/>
    </location>
</feature>
<feature type="transmembrane region" description="Helical" evidence="5">
    <location>
        <begin position="139"/>
        <end position="156"/>
    </location>
</feature>
<dbReference type="GO" id="GO:0004930">
    <property type="term" value="F:G protein-coupled receptor activity"/>
    <property type="evidence" value="ECO:0007669"/>
    <property type="project" value="TreeGrafter"/>
</dbReference>
<keyword evidence="7" id="KW-1185">Reference proteome</keyword>
<evidence type="ECO:0000256" key="2">
    <source>
        <dbReference type="ARBA" id="ARBA00022692"/>
    </source>
</evidence>
<proteinExistence type="predicted"/>
<dbReference type="AlphaFoldDB" id="A0A8T2NQ95"/>
<evidence type="ECO:0000256" key="1">
    <source>
        <dbReference type="ARBA" id="ARBA00004141"/>
    </source>
</evidence>
<evidence type="ECO:0000256" key="5">
    <source>
        <dbReference type="SAM" id="Phobius"/>
    </source>
</evidence>
<evidence type="ECO:0000313" key="7">
    <source>
        <dbReference type="Proteomes" id="UP000824540"/>
    </source>
</evidence>
<protein>
    <submittedName>
        <fullName evidence="6">Uncharacterized protein</fullName>
    </submittedName>
</protein>
<dbReference type="EMBL" id="JAFBMS010000027">
    <property type="protein sequence ID" value="KAG9342545.1"/>
    <property type="molecule type" value="Genomic_DNA"/>
</dbReference>
<gene>
    <name evidence="6" type="ORF">JZ751_015924</name>
</gene>
<evidence type="ECO:0000256" key="3">
    <source>
        <dbReference type="ARBA" id="ARBA00022989"/>
    </source>
</evidence>
<dbReference type="PANTHER" id="PTHR23112">
    <property type="entry name" value="G PROTEIN-COUPLED RECEPTOR 157-RELATED"/>
    <property type="match status" value="1"/>
</dbReference>
<dbReference type="GO" id="GO:0007189">
    <property type="term" value="P:adenylate cyclase-activating G protein-coupled receptor signaling pathway"/>
    <property type="evidence" value="ECO:0007669"/>
    <property type="project" value="TreeGrafter"/>
</dbReference>
<keyword evidence="3 5" id="KW-1133">Transmembrane helix</keyword>
<dbReference type="PANTHER" id="PTHR23112:SF0">
    <property type="entry name" value="TRANSMEMBRANE PROTEIN 116"/>
    <property type="match status" value="1"/>
</dbReference>
<feature type="transmembrane region" description="Helical" evidence="5">
    <location>
        <begin position="58"/>
        <end position="79"/>
    </location>
</feature>
<dbReference type="GO" id="GO:0005886">
    <property type="term" value="C:plasma membrane"/>
    <property type="evidence" value="ECO:0007669"/>
    <property type="project" value="TreeGrafter"/>
</dbReference>
<comment type="subcellular location">
    <subcellularLocation>
        <location evidence="1">Membrane</location>
        <topology evidence="1">Multi-pass membrane protein</topology>
    </subcellularLocation>
</comment>
<dbReference type="PRINTS" id="PR02001">
    <property type="entry name" value="GCR1CAMPR"/>
</dbReference>
<keyword evidence="4 5" id="KW-0472">Membrane</keyword>
<sequence>MKPKLAATVSESGVVARVFAQVLWIQLLMAVVSIVGSGSIIVFAIFQNLLRAAEERALFILSVADLMLCFTWLIGAVLLKQTCDNRDACYNLHAVEQMLYMSSFFYTLNYTWVLYKGLKEEYQTGMTARSKVSPEGTSIFSKMATVLSWCLLMHTWEIYTPSGESWEAPPCLQVHIYSVSIFLLTFIITCISAISLCQVHQWLTGRQRMGKPQTTAPPDTALRLCVHGLLVPRYPAPFVSIRRLKQTALLAILFLFNVQKIKLLYFVLYFLQAFTSASQGLFNCLAYGWTQRRLCSLQTMDKRDMDTQTPLLRSQKQKSYATQTE</sequence>
<evidence type="ECO:0000313" key="6">
    <source>
        <dbReference type="EMBL" id="KAG9342545.1"/>
    </source>
</evidence>
<feature type="transmembrane region" description="Helical" evidence="5">
    <location>
        <begin position="99"/>
        <end position="118"/>
    </location>
</feature>
<dbReference type="OrthoDB" id="10070607at2759"/>
<accession>A0A8T2NQ95</accession>
<feature type="transmembrane region" description="Helical" evidence="5">
    <location>
        <begin position="23"/>
        <end position="46"/>
    </location>
</feature>
<evidence type="ECO:0000256" key="4">
    <source>
        <dbReference type="ARBA" id="ARBA00023136"/>
    </source>
</evidence>
<keyword evidence="2 5" id="KW-0812">Transmembrane</keyword>
<reference evidence="6" key="1">
    <citation type="thesis" date="2021" institute="BYU ScholarsArchive" country="Provo, UT, USA">
        <title>Applications of and Algorithms for Genome Assembly and Genomic Analyses with an Emphasis on Marine Teleosts.</title>
        <authorList>
            <person name="Pickett B.D."/>
        </authorList>
    </citation>
    <scope>NUCLEOTIDE SEQUENCE</scope>
    <source>
        <strain evidence="6">HI-2016</strain>
    </source>
</reference>
<dbReference type="Proteomes" id="UP000824540">
    <property type="component" value="Unassembled WGS sequence"/>
</dbReference>
<comment type="caution">
    <text evidence="6">The sequence shown here is derived from an EMBL/GenBank/DDBJ whole genome shotgun (WGS) entry which is preliminary data.</text>
</comment>